<dbReference type="GO" id="GO:1990904">
    <property type="term" value="C:ribonucleoprotein complex"/>
    <property type="evidence" value="ECO:0007669"/>
    <property type="project" value="UniProtKB-KW"/>
</dbReference>
<dbReference type="NCBIfam" id="NF003326">
    <property type="entry name" value="PRK04337.1"/>
    <property type="match status" value="1"/>
</dbReference>
<evidence type="ECO:0000256" key="4">
    <source>
        <dbReference type="HAMAP-Rule" id="MF_00573"/>
    </source>
</evidence>
<dbReference type="Pfam" id="PF01247">
    <property type="entry name" value="Ribosomal_L35Ae"/>
    <property type="match status" value="1"/>
</dbReference>
<evidence type="ECO:0000256" key="3">
    <source>
        <dbReference type="ARBA" id="ARBA00023274"/>
    </source>
</evidence>
<dbReference type="EMBL" id="CP007140">
    <property type="protein sequence ID" value="AJC72570.1"/>
    <property type="molecule type" value="Genomic_DNA"/>
</dbReference>
<reference evidence="5 6" key="1">
    <citation type="submission" date="2014-01" db="EMBL/GenBank/DDBJ databases">
        <title>Genome sequencing of Thermococcus guaymasensis.</title>
        <authorList>
            <person name="Zhang X."/>
            <person name="Alvare G."/>
            <person name="Fristensky B."/>
            <person name="Chen L."/>
            <person name="Suen T."/>
            <person name="Chen Q."/>
            <person name="Ma K."/>
        </authorList>
    </citation>
    <scope>NUCLEOTIDE SEQUENCE [LARGE SCALE GENOMIC DNA]</scope>
    <source>
        <strain evidence="5 6">DSM 11113</strain>
    </source>
</reference>
<keyword evidence="6" id="KW-1185">Reference proteome</keyword>
<dbReference type="GO" id="GO:0005840">
    <property type="term" value="C:ribosome"/>
    <property type="evidence" value="ECO:0007669"/>
    <property type="project" value="UniProtKB-KW"/>
</dbReference>
<dbReference type="GO" id="GO:0003735">
    <property type="term" value="F:structural constituent of ribosome"/>
    <property type="evidence" value="ECO:0007669"/>
    <property type="project" value="InterPro"/>
</dbReference>
<dbReference type="GO" id="GO:0006412">
    <property type="term" value="P:translation"/>
    <property type="evidence" value="ECO:0007669"/>
    <property type="project" value="UniProtKB-UniRule"/>
</dbReference>
<proteinExistence type="inferred from homology"/>
<dbReference type="InterPro" id="IPR018266">
    <property type="entry name" value="Ribosomal_eL33_CS"/>
</dbReference>
<dbReference type="PATRIC" id="fig|1432656.3.peg.2092"/>
<evidence type="ECO:0000313" key="6">
    <source>
        <dbReference type="Proteomes" id="UP000062043"/>
    </source>
</evidence>
<comment type="similarity">
    <text evidence="1 4">Belongs to the eukaryotic ribosomal protein eL33 family.</text>
</comment>
<dbReference type="OrthoDB" id="14403at2157"/>
<accession>A0A0X1KMV5</accession>
<protein>
    <recommendedName>
        <fullName evidence="4">Large ribosomal subunit protein eL33</fullName>
    </recommendedName>
</protein>
<dbReference type="InterPro" id="IPR001780">
    <property type="entry name" value="Ribosomal_eL33"/>
</dbReference>
<dbReference type="SUPFAM" id="SSF50447">
    <property type="entry name" value="Translation proteins"/>
    <property type="match status" value="1"/>
</dbReference>
<dbReference type="Gene3D" id="2.40.10.190">
    <property type="entry name" value="translation elongation factor selb, chain A, domain 4"/>
    <property type="match status" value="1"/>
</dbReference>
<dbReference type="STRING" id="1432656.X802_10700"/>
<name>A0A0X1KMV5_9EURY</name>
<dbReference type="Proteomes" id="UP000062043">
    <property type="component" value="Chromosome"/>
</dbReference>
<dbReference type="InterPro" id="IPR009000">
    <property type="entry name" value="Transl_B-barrel_sf"/>
</dbReference>
<dbReference type="HAMAP" id="MF_00573">
    <property type="entry name" value="Ribosomal_eL33"/>
    <property type="match status" value="1"/>
</dbReference>
<organism evidence="5 6">
    <name type="scientific">Thermococcus guaymasensis DSM 11113</name>
    <dbReference type="NCBI Taxonomy" id="1432656"/>
    <lineage>
        <taxon>Archaea</taxon>
        <taxon>Methanobacteriati</taxon>
        <taxon>Methanobacteriota</taxon>
        <taxon>Thermococci</taxon>
        <taxon>Thermococcales</taxon>
        <taxon>Thermococcaceae</taxon>
        <taxon>Thermococcus</taxon>
    </lineage>
</organism>
<dbReference type="PROSITE" id="PS01105">
    <property type="entry name" value="RIBOSOMAL_L35AE"/>
    <property type="match status" value="1"/>
</dbReference>
<sequence length="87" mass="9768">MRRKALILAYAGSHEHRYNHHMILKPIGVNDRAGASALIGRKVMWRTPTGRKMFGKILRTHGNKGEVKAYFKPGLPGQALGDYVEIL</sequence>
<evidence type="ECO:0000256" key="2">
    <source>
        <dbReference type="ARBA" id="ARBA00022980"/>
    </source>
</evidence>
<keyword evidence="3 4" id="KW-0687">Ribonucleoprotein</keyword>
<keyword evidence="2 4" id="KW-0689">Ribosomal protein</keyword>
<dbReference type="RefSeq" id="WP_062373857.1">
    <property type="nucleotide sequence ID" value="NZ_CP007140.1"/>
</dbReference>
<evidence type="ECO:0000256" key="1">
    <source>
        <dbReference type="ARBA" id="ARBA00009269"/>
    </source>
</evidence>
<dbReference type="GeneID" id="27136118"/>
<dbReference type="InterPro" id="IPR038661">
    <property type="entry name" value="Ribosomal_eL33_sf"/>
</dbReference>
<dbReference type="AlphaFoldDB" id="A0A0X1KMV5"/>
<dbReference type="KEGG" id="tgy:X802_10700"/>
<gene>
    <name evidence="4" type="primary">rpl35ae</name>
    <name evidence="5" type="ORF">X802_10700</name>
</gene>
<evidence type="ECO:0000313" key="5">
    <source>
        <dbReference type="EMBL" id="AJC72570.1"/>
    </source>
</evidence>